<accession>A0A1I8ATN9</accession>
<evidence type="ECO:0000313" key="1">
    <source>
        <dbReference type="Proteomes" id="UP000095287"/>
    </source>
</evidence>
<organism evidence="1 2">
    <name type="scientific">Steinernema glaseri</name>
    <dbReference type="NCBI Taxonomy" id="37863"/>
    <lineage>
        <taxon>Eukaryota</taxon>
        <taxon>Metazoa</taxon>
        <taxon>Ecdysozoa</taxon>
        <taxon>Nematoda</taxon>
        <taxon>Chromadorea</taxon>
        <taxon>Rhabditida</taxon>
        <taxon>Tylenchina</taxon>
        <taxon>Panagrolaimomorpha</taxon>
        <taxon>Strongyloidoidea</taxon>
        <taxon>Steinernematidae</taxon>
        <taxon>Steinernema</taxon>
    </lineage>
</organism>
<keyword evidence="1" id="KW-1185">Reference proteome</keyword>
<dbReference type="WBParaSite" id="L893_g9372.t1">
    <property type="protein sequence ID" value="L893_g9372.t1"/>
    <property type="gene ID" value="L893_g9372"/>
</dbReference>
<protein>
    <submittedName>
        <fullName evidence="2">Poly(Glycerol-phosphate) alpha-glucosyltransferase</fullName>
    </submittedName>
</protein>
<dbReference type="GO" id="GO:0005975">
    <property type="term" value="P:carbohydrate metabolic process"/>
    <property type="evidence" value="ECO:0007669"/>
    <property type="project" value="InterPro"/>
</dbReference>
<name>A0A1I8ATN9_9BILA</name>
<dbReference type="AlphaFoldDB" id="A0A1I8ATN9"/>
<dbReference type="SUPFAM" id="SSF48208">
    <property type="entry name" value="Six-hairpin glycosidases"/>
    <property type="match status" value="1"/>
</dbReference>
<proteinExistence type="predicted"/>
<reference evidence="2" key="1">
    <citation type="submission" date="2016-11" db="UniProtKB">
        <authorList>
            <consortium name="WormBaseParasite"/>
        </authorList>
    </citation>
    <scope>IDENTIFICATION</scope>
</reference>
<dbReference type="InterPro" id="IPR008928">
    <property type="entry name" value="6-hairpin_glycosidase_sf"/>
</dbReference>
<sequence length="923" mass="104830">MMTYEIDVPGNVATGTELIAFETRLASLKAALEGKVSVLEAPFPAVTLVFAVSDGTTRAVTAHGSGADLDVAWDFATAALKKVMARRKLRGRFLRVDWVEKAETCTWDLLRQRLREVKRNYCRKGIALDRGFSRLFLEMEINAQAMLYGGNQVSHCVLNEKNFELAAQQKYGMGTTVDFRGNGEVHVLETAGLFCEEDGIVHELYGNGRNAGRRKIEPLDDETLADIIRNSSDFLARQVDKEGRFVYGYHPYYDDKAFVVDTGNEIKLGANATAILAMTKYSAVLGSDRFAALMEKLALGILHMQAQDGSFTHVLTWPGLEVKEKFRIVYYEGEAAFALMRLYSLTKDDRWIGAVERAFGHFIEKDYWKHHDHWLSYCTNELTLYRPELRYFRFGIQNFEGYLDFVLQRITTFPTLLELMMAGRKMLDRLKAMPKGAELLVGLDEARFDQALHFRAAYLLNGHFWPEYAMFFRHPDQILGSFFIRHHAFRVRIDDVEHYLSGLVALSEGGVWTEYAGGVECLRYFVGGEIDNAPVVIVVLRGFICLVGWVIHDAWRGTLPSFGTVFFTLLLARQTLIFLMMSASTLGVLWRRRERVEALFVADRPFMTQSHQEVGLTELLTEDRRDTWLPSLLAEMSPEHLSLDWAATQWTEQGRVAYLIAHPTNPGYEHSLMIRLFHRSVVGMGHHEAELLTHGTEDWPTPTLLGKRDVEGNLALIFRCWGKCEWAPPMTDRNDTLALRGQILGCEIPDDLALRYLRSRSRLPERATTINWPMFSGMARTASEVADCARVEAAWPRLTEWLRHRPSQIVLPKMAARRMARGANGGRLICNWTHWKWEPLGFDWPWSERPEHDLRQCLDAAAQVRPVLADCLVEDVLLVAVVASFTDRSETGAFSAMLDLLLPLVNAVERCGLLVGDAREQAS</sequence>
<evidence type="ECO:0000313" key="2">
    <source>
        <dbReference type="WBParaSite" id="L893_g9372.t1"/>
    </source>
</evidence>
<dbReference type="Proteomes" id="UP000095287">
    <property type="component" value="Unplaced"/>
</dbReference>